<keyword evidence="3 4" id="KW-0862">Zinc</keyword>
<feature type="compositionally biased region" description="Acidic residues" evidence="5">
    <location>
        <begin position="395"/>
        <end position="428"/>
    </location>
</feature>
<name>A0A316YHX1_9BASI</name>
<feature type="compositionally biased region" description="Acidic residues" evidence="5">
    <location>
        <begin position="483"/>
        <end position="494"/>
    </location>
</feature>
<dbReference type="GO" id="GO:0005634">
    <property type="term" value="C:nucleus"/>
    <property type="evidence" value="ECO:0007669"/>
    <property type="project" value="TreeGrafter"/>
</dbReference>
<keyword evidence="2 4" id="KW-0863">Zinc-finger</keyword>
<evidence type="ECO:0000313" key="7">
    <source>
        <dbReference type="EMBL" id="PWN88666.1"/>
    </source>
</evidence>
<dbReference type="GeneID" id="37045063"/>
<evidence type="ECO:0000313" key="8">
    <source>
        <dbReference type="Proteomes" id="UP000245768"/>
    </source>
</evidence>
<dbReference type="EMBL" id="KZ819638">
    <property type="protein sequence ID" value="PWN88666.1"/>
    <property type="molecule type" value="Genomic_DNA"/>
</dbReference>
<proteinExistence type="predicted"/>
<feature type="compositionally biased region" description="Low complexity" evidence="5">
    <location>
        <begin position="69"/>
        <end position="78"/>
    </location>
</feature>
<evidence type="ECO:0000259" key="6">
    <source>
        <dbReference type="PROSITE" id="PS50103"/>
    </source>
</evidence>
<dbReference type="PANTHER" id="PTHR46156">
    <property type="entry name" value="CCCH ZINGC FINGER"/>
    <property type="match status" value="1"/>
</dbReference>
<evidence type="ECO:0000256" key="2">
    <source>
        <dbReference type="ARBA" id="ARBA00022771"/>
    </source>
</evidence>
<sequence>MADEEAAALRAQIAALSGAIDQRRSGPSNYGAEGVRGRERGRGRGGRGRGAPTPSRNRTLVLSTEPGFSSLSRFSPSSTLAPSETSADGHSGGWVKRKTTHNMSLVSSSTFEKTEPARLAALEATRKAGKAQASPFKEEVIIDGVTFEFDETGTKLVKKAARPRSPSPVPSHMAPSNSDVAKADDRQPSTPLKTSVNGQAFVRTKRGNLISVELLAKRKEEKQTAQKLKRLDSIGQCKRGLSCPYTHDAAKIAICPGVLRSSGCTQAPGSCLLSHDIRPERVPHCVHYLRIATCRNGETCPYTHPSPTSRQSINVRADNICPEFTKVGWCDGGRECKKRHTWDCPAFVRSGQCQTKGCRLLHVIRAESLGNGKKGRQDEEEGLQDADLFVRDDSAFDQEEEEEEEEEEGDTEDAEAKEEEEGEEEEKEKEDAAGEENSTRGKDSEASTKRKRQDEQIDFSSTRQKRKTAKDFIGQQDFISFTEADDDGDDDGDIDCSIKEEGPDGSVHSDSDDGAGGDM</sequence>
<feature type="zinc finger region" description="C3H1-type" evidence="4">
    <location>
        <begin position="279"/>
        <end position="307"/>
    </location>
</feature>
<keyword evidence="8" id="KW-1185">Reference proteome</keyword>
<feature type="compositionally biased region" description="Polar residues" evidence="5">
    <location>
        <begin position="79"/>
        <end position="88"/>
    </location>
</feature>
<reference evidence="7 8" key="1">
    <citation type="journal article" date="2018" name="Mol. Biol. Evol.">
        <title>Broad Genomic Sampling Reveals a Smut Pathogenic Ancestry of the Fungal Clade Ustilaginomycotina.</title>
        <authorList>
            <person name="Kijpornyongpan T."/>
            <person name="Mondo S.J."/>
            <person name="Barry K."/>
            <person name="Sandor L."/>
            <person name="Lee J."/>
            <person name="Lipzen A."/>
            <person name="Pangilinan J."/>
            <person name="LaButti K."/>
            <person name="Hainaut M."/>
            <person name="Henrissat B."/>
            <person name="Grigoriev I.V."/>
            <person name="Spatafora J.W."/>
            <person name="Aime M.C."/>
        </authorList>
    </citation>
    <scope>NUCLEOTIDE SEQUENCE [LARGE SCALE GENOMIC DNA]</scope>
    <source>
        <strain evidence="7 8">MCA 4198</strain>
    </source>
</reference>
<dbReference type="InterPro" id="IPR000571">
    <property type="entry name" value="Znf_CCCH"/>
</dbReference>
<dbReference type="RefSeq" id="XP_025375864.1">
    <property type="nucleotide sequence ID" value="XM_025523147.1"/>
</dbReference>
<protein>
    <recommendedName>
        <fullName evidence="6">C3H1-type domain-containing protein</fullName>
    </recommendedName>
</protein>
<dbReference type="PROSITE" id="PS50103">
    <property type="entry name" value="ZF_C3H1"/>
    <property type="match status" value="1"/>
</dbReference>
<feature type="region of interest" description="Disordered" evidence="5">
    <location>
        <begin position="159"/>
        <end position="194"/>
    </location>
</feature>
<feature type="region of interest" description="Disordered" evidence="5">
    <location>
        <begin position="17"/>
        <end position="96"/>
    </location>
</feature>
<feature type="domain" description="C3H1-type" evidence="6">
    <location>
        <begin position="279"/>
        <end position="307"/>
    </location>
</feature>
<accession>A0A316YHX1</accession>
<dbReference type="PANTHER" id="PTHR46156:SF1">
    <property type="entry name" value="ZINC FINGER CCCH DOMAIN-CONTAINING PROTEIN 3"/>
    <property type="match status" value="1"/>
</dbReference>
<dbReference type="GO" id="GO:0008270">
    <property type="term" value="F:zinc ion binding"/>
    <property type="evidence" value="ECO:0007669"/>
    <property type="project" value="UniProtKB-KW"/>
</dbReference>
<evidence type="ECO:0000256" key="4">
    <source>
        <dbReference type="PROSITE-ProRule" id="PRU00723"/>
    </source>
</evidence>
<feature type="compositionally biased region" description="Basic and acidic residues" evidence="5">
    <location>
        <begin position="429"/>
        <end position="455"/>
    </location>
</feature>
<dbReference type="Proteomes" id="UP000245768">
    <property type="component" value="Unassembled WGS sequence"/>
</dbReference>
<dbReference type="OrthoDB" id="3362535at2759"/>
<keyword evidence="1 4" id="KW-0479">Metal-binding</keyword>
<feature type="region of interest" description="Disordered" evidence="5">
    <location>
        <begin position="371"/>
        <end position="519"/>
    </location>
</feature>
<evidence type="ECO:0000256" key="1">
    <source>
        <dbReference type="ARBA" id="ARBA00022723"/>
    </source>
</evidence>
<dbReference type="InParanoid" id="A0A316YHX1"/>
<feature type="compositionally biased region" description="Basic and acidic residues" evidence="5">
    <location>
        <begin position="496"/>
        <end position="511"/>
    </location>
</feature>
<dbReference type="Gene3D" id="4.10.1000.10">
    <property type="entry name" value="Zinc finger, CCCH-type"/>
    <property type="match status" value="2"/>
</dbReference>
<dbReference type="STRING" id="215250.A0A316YHX1"/>
<dbReference type="SUPFAM" id="SSF90229">
    <property type="entry name" value="CCCH zinc finger"/>
    <property type="match status" value="1"/>
</dbReference>
<evidence type="ECO:0000256" key="3">
    <source>
        <dbReference type="ARBA" id="ARBA00022833"/>
    </source>
</evidence>
<dbReference type="InterPro" id="IPR036855">
    <property type="entry name" value="Znf_CCCH_sf"/>
</dbReference>
<gene>
    <name evidence="7" type="ORF">FA10DRAFT_272934</name>
</gene>
<dbReference type="AlphaFoldDB" id="A0A316YHX1"/>
<evidence type="ECO:0000256" key="5">
    <source>
        <dbReference type="SAM" id="MobiDB-lite"/>
    </source>
</evidence>
<organism evidence="7 8">
    <name type="scientific">Acaromyces ingoldii</name>
    <dbReference type="NCBI Taxonomy" id="215250"/>
    <lineage>
        <taxon>Eukaryota</taxon>
        <taxon>Fungi</taxon>
        <taxon>Dikarya</taxon>
        <taxon>Basidiomycota</taxon>
        <taxon>Ustilaginomycotina</taxon>
        <taxon>Exobasidiomycetes</taxon>
        <taxon>Exobasidiales</taxon>
        <taxon>Cryptobasidiaceae</taxon>
        <taxon>Acaromyces</taxon>
    </lineage>
</organism>